<proteinExistence type="predicted"/>
<organism evidence="1 2">
    <name type="scientific">Plectonema phage JingP1</name>
    <dbReference type="NCBI Taxonomy" id="2961687"/>
    <lineage>
        <taxon>Viruses</taxon>
        <taxon>Duplodnaviria</taxon>
        <taxon>Heunggongvirae</taxon>
        <taxon>Uroviricota</taxon>
        <taxon>Caudoviricetes</taxon>
        <taxon>Saffermanviridae</taxon>
        <taxon>Morrisvirus</taxon>
        <taxon>Morrisvirus JingP1</taxon>
    </lineage>
</organism>
<dbReference type="Proteomes" id="UP001059684">
    <property type="component" value="Segment"/>
</dbReference>
<sequence>MKLVYFKHSSYTAIDEQGNMVKWEDIPLEMRAAAMALPAPPQQPTTIAWNPVRKPKQ</sequence>
<keyword evidence="2" id="KW-1185">Reference proteome</keyword>
<evidence type="ECO:0000313" key="2">
    <source>
        <dbReference type="Proteomes" id="UP001059684"/>
    </source>
</evidence>
<reference evidence="1" key="1">
    <citation type="submission" date="2022-06" db="EMBL/GenBank/DDBJ databases">
        <authorList>
            <person name="He X."/>
            <person name="Cao L."/>
            <person name="Zhang S."/>
            <person name="Xiao J."/>
            <person name="Tong Y."/>
        </authorList>
    </citation>
    <scope>NUCLEOTIDE SEQUENCE</scope>
</reference>
<name>A0A9E7T2Z7_9CAUD</name>
<accession>A0A9E7T2Z7</accession>
<evidence type="ECO:0000313" key="1">
    <source>
        <dbReference type="EMBL" id="UTQ79821.1"/>
    </source>
</evidence>
<protein>
    <submittedName>
        <fullName evidence="1">Uncharacterized protein</fullName>
    </submittedName>
</protein>
<dbReference type="EMBL" id="ON677538">
    <property type="protein sequence ID" value="UTQ79821.1"/>
    <property type="molecule type" value="Genomic_DNA"/>
</dbReference>